<evidence type="ECO:0000259" key="1">
    <source>
        <dbReference type="Pfam" id="PF01996"/>
    </source>
</evidence>
<dbReference type="NCBIfam" id="TIGR04132">
    <property type="entry name" value="intra_fol_E_lig"/>
    <property type="match status" value="1"/>
</dbReference>
<dbReference type="GO" id="GO:0052618">
    <property type="term" value="F:coenzyme F420-0:L-glutamate ligase activity"/>
    <property type="evidence" value="ECO:0007669"/>
    <property type="project" value="UniProtKB-EC"/>
</dbReference>
<dbReference type="AlphaFoldDB" id="A0A0F7X2V3"/>
<dbReference type="EMBL" id="LN847056">
    <property type="protein sequence ID" value="CRI42882.1"/>
    <property type="molecule type" value="Genomic_DNA"/>
</dbReference>
<sequence>MCLEIPKRSQRVTMKITTVKTPKIYPYDDLYSILESSLPKLNERSIVVITSKIVSLCEGVVVELEKVSKDELIKQEADAYVFVEKYGIYLTKKWGILIPSAGIDESNVEGYFVLYPRDFLLSVNTLGDWLRNFYHLEHCGIIISDSHTTPLRRGTMGLGLCWNGFFPLYNYVGKPDCFGRALKMTYSNLLDGLSAAAVLCMGEGDEQTPIAIIEEAPKITFHSSPTTLQDMSTLAIAEDEDLYGPLLQSMAWETPAPTS</sequence>
<dbReference type="PANTHER" id="PTHR47917">
    <property type="match status" value="1"/>
</dbReference>
<name>A0A0F7X2V3_CHLPN</name>
<gene>
    <name evidence="2" type="ORF">BN1224_DC9_BZ_00060</name>
</gene>
<dbReference type="InterPro" id="IPR026416">
    <property type="entry name" value="Fol_metab_g-glu_lig"/>
</dbReference>
<reference evidence="2" key="1">
    <citation type="submission" date="2015-05" db="EMBL/GenBank/DDBJ databases">
        <authorList>
            <person name="Rattei Thomas"/>
        </authorList>
    </citation>
    <scope>NUCLEOTIDE SEQUENCE</scope>
    <source>
        <strain evidence="2">DC9</strain>
    </source>
</reference>
<dbReference type="Gene3D" id="3.30.1330.100">
    <property type="entry name" value="CofE-like"/>
    <property type="match status" value="1"/>
</dbReference>
<keyword evidence="2" id="KW-0436">Ligase</keyword>
<dbReference type="SUPFAM" id="SSF144010">
    <property type="entry name" value="CofE-like"/>
    <property type="match status" value="1"/>
</dbReference>
<proteinExistence type="predicted"/>
<dbReference type="PANTHER" id="PTHR47917:SF1">
    <property type="entry name" value="COENZYME F420:L-GLUTAMATE LIGASE"/>
    <property type="match status" value="1"/>
</dbReference>
<protein>
    <submittedName>
        <fullName evidence="2">Coenzyme F420:L-glutamate ligase</fullName>
        <ecNumber evidence="2">6.3.2.31</ecNumber>
        <ecNumber evidence="2">6.3.2.34</ecNumber>
    </submittedName>
</protein>
<dbReference type="Pfam" id="PF01996">
    <property type="entry name" value="F420_ligase"/>
    <property type="match status" value="1"/>
</dbReference>
<feature type="domain" description="Coenzyme F420:L-glutamate ligase-like" evidence="1">
    <location>
        <begin position="19"/>
        <end position="214"/>
    </location>
</feature>
<evidence type="ECO:0000313" key="2">
    <source>
        <dbReference type="EMBL" id="CRI42882.1"/>
    </source>
</evidence>
<dbReference type="InterPro" id="IPR002847">
    <property type="entry name" value="F420-0_gamma-glut_ligase-dom"/>
</dbReference>
<dbReference type="EC" id="6.3.2.31" evidence="2"/>
<dbReference type="GO" id="GO:0052619">
    <property type="term" value="F:coenzyme F420-1:gamma-L-glutamate ligase activity"/>
    <property type="evidence" value="ECO:0007669"/>
    <property type="project" value="UniProtKB-EC"/>
</dbReference>
<dbReference type="EC" id="6.3.2.34" evidence="2"/>
<organism evidence="2">
    <name type="scientific">Chlamydia pneumoniae</name>
    <name type="common">Chlamydophila pneumoniae</name>
    <dbReference type="NCBI Taxonomy" id="83558"/>
    <lineage>
        <taxon>Bacteria</taxon>
        <taxon>Pseudomonadati</taxon>
        <taxon>Chlamydiota</taxon>
        <taxon>Chlamydiia</taxon>
        <taxon>Chlamydiales</taxon>
        <taxon>Chlamydiaceae</taxon>
        <taxon>Chlamydia/Chlamydophila group</taxon>
        <taxon>Chlamydia</taxon>
    </lineage>
</organism>
<accession>A0A0F7X2V3</accession>
<dbReference type="Gene3D" id="3.90.1660.10">
    <property type="entry name" value="CofE-like domain"/>
    <property type="match status" value="1"/>
</dbReference>